<dbReference type="AlphaFoldDB" id="A0A433H7B5"/>
<evidence type="ECO:0000313" key="4">
    <source>
        <dbReference type="Proteomes" id="UP000267430"/>
    </source>
</evidence>
<dbReference type="OrthoDB" id="165822at2"/>
<dbReference type="EMBL" id="RYZZ01000056">
    <property type="protein sequence ID" value="RUQ24168.1"/>
    <property type="molecule type" value="Genomic_DNA"/>
</dbReference>
<name>A0A433H7B5_9BACI</name>
<keyword evidence="4" id="KW-1185">Reference proteome</keyword>
<feature type="active site" description="Acyl-thioester intermediate" evidence="2">
    <location>
        <position position="179"/>
    </location>
</feature>
<comment type="caution">
    <text evidence="3">The sequence shown here is derived from an EMBL/GenBank/DDBJ whole genome shotgun (WGS) entry which is preliminary data.</text>
</comment>
<dbReference type="InterPro" id="IPR053525">
    <property type="entry name" value="Sortase_D"/>
</dbReference>
<feature type="active site" description="Proton donor/acceptor" evidence="2">
    <location>
        <position position="122"/>
    </location>
</feature>
<keyword evidence="1" id="KW-0378">Hydrolase</keyword>
<evidence type="ECO:0000256" key="2">
    <source>
        <dbReference type="PIRSR" id="PIRSR605754-1"/>
    </source>
</evidence>
<accession>A0A433H7B5</accession>
<dbReference type="NCBIfam" id="NF033746">
    <property type="entry name" value="class_D_sortase"/>
    <property type="match status" value="1"/>
</dbReference>
<dbReference type="CDD" id="cd05828">
    <property type="entry name" value="Sortase_D_1"/>
    <property type="match status" value="1"/>
</dbReference>
<dbReference type="Pfam" id="PF04203">
    <property type="entry name" value="Sortase"/>
    <property type="match status" value="1"/>
</dbReference>
<dbReference type="SUPFAM" id="SSF63817">
    <property type="entry name" value="Sortase"/>
    <property type="match status" value="1"/>
</dbReference>
<dbReference type="RefSeq" id="WP_126867348.1">
    <property type="nucleotide sequence ID" value="NZ_JAUSTX010000049.1"/>
</dbReference>
<dbReference type="Proteomes" id="UP000267430">
    <property type="component" value="Unassembled WGS sequence"/>
</dbReference>
<dbReference type="InterPro" id="IPR041999">
    <property type="entry name" value="Sortase_D_1"/>
</dbReference>
<dbReference type="Gene3D" id="2.40.260.10">
    <property type="entry name" value="Sortase"/>
    <property type="match status" value="1"/>
</dbReference>
<dbReference type="GO" id="GO:0016787">
    <property type="term" value="F:hydrolase activity"/>
    <property type="evidence" value="ECO:0007669"/>
    <property type="project" value="UniProtKB-KW"/>
</dbReference>
<sequence>MKQLLGFCLLVGGLVLGISSFITWYEGKSAAQELTKKEVQQYETIQTSKETKTDTPLVQTPSSFLSYKLGENVATLIIPALKQKYSVYWGTDEDSLQKGVGIYVSDITTAPNSNGHTVLSGHRDTVFTGLGELEKGDILAVEYDNKQYIYHIKDIWITDKDDRTVITKKDESTLTLTTCYPFNYVGAAPDRYIIQAKRDI</sequence>
<dbReference type="InterPro" id="IPR005754">
    <property type="entry name" value="Sortase"/>
</dbReference>
<reference evidence="3 4" key="1">
    <citation type="submission" date="2018-12" db="EMBL/GenBank/DDBJ databases">
        <title>Bacillus chawlae sp. nov., Bacillus glennii sp. nov., and Bacillus saganii sp. nov. Isolated from the Vehicle Assembly Building at Kennedy Space Center where the Viking Spacecraft were Assembled.</title>
        <authorList>
            <person name="Seuylemezian A."/>
            <person name="Vaishampayan P."/>
        </authorList>
    </citation>
    <scope>NUCLEOTIDE SEQUENCE [LARGE SCALE GENOMIC DNA]</scope>
    <source>
        <strain evidence="3 4">L5</strain>
    </source>
</reference>
<proteinExistence type="predicted"/>
<dbReference type="NCBIfam" id="TIGR01076">
    <property type="entry name" value="sortase_fam"/>
    <property type="match status" value="1"/>
</dbReference>
<gene>
    <name evidence="3" type="ORF">ELQ35_22190</name>
</gene>
<dbReference type="InterPro" id="IPR023365">
    <property type="entry name" value="Sortase_dom-sf"/>
</dbReference>
<evidence type="ECO:0000256" key="1">
    <source>
        <dbReference type="ARBA" id="ARBA00022801"/>
    </source>
</evidence>
<evidence type="ECO:0000313" key="3">
    <source>
        <dbReference type="EMBL" id="RUQ24168.1"/>
    </source>
</evidence>
<protein>
    <submittedName>
        <fullName evidence="3">Class D sortase</fullName>
    </submittedName>
</protein>
<organism evidence="3 4">
    <name type="scientific">Peribacillus cavernae</name>
    <dbReference type="NCBI Taxonomy" id="1674310"/>
    <lineage>
        <taxon>Bacteria</taxon>
        <taxon>Bacillati</taxon>
        <taxon>Bacillota</taxon>
        <taxon>Bacilli</taxon>
        <taxon>Bacillales</taxon>
        <taxon>Bacillaceae</taxon>
        <taxon>Peribacillus</taxon>
    </lineage>
</organism>